<evidence type="ECO:0000259" key="15">
    <source>
        <dbReference type="SMART" id="SM00928"/>
    </source>
</evidence>
<dbReference type="Gene3D" id="1.20.1440.230">
    <property type="entry name" value="NADH-ubiquinone oxidoreductase 51kDa subunit, iron-sulphur binding domain"/>
    <property type="match status" value="1"/>
</dbReference>
<evidence type="ECO:0000256" key="14">
    <source>
        <dbReference type="ARBA" id="ARBA00048769"/>
    </source>
</evidence>
<organism evidence="16 17">
    <name type="scientific">Octopus sinensis</name>
    <name type="common">East Asian common octopus</name>
    <dbReference type="NCBI Taxonomy" id="2607531"/>
    <lineage>
        <taxon>Eukaryota</taxon>
        <taxon>Metazoa</taxon>
        <taxon>Spiralia</taxon>
        <taxon>Lophotrochozoa</taxon>
        <taxon>Mollusca</taxon>
        <taxon>Cephalopoda</taxon>
        <taxon>Coleoidea</taxon>
        <taxon>Octopodiformes</taxon>
        <taxon>Octopoda</taxon>
        <taxon>Incirrata</taxon>
        <taxon>Octopodidae</taxon>
        <taxon>Octopus</taxon>
    </lineage>
</organism>
<keyword evidence="8" id="KW-0479">Metal-binding</keyword>
<dbReference type="Pfam" id="PF22461">
    <property type="entry name" value="SLBB_2"/>
    <property type="match status" value="1"/>
</dbReference>
<dbReference type="InterPro" id="IPR019575">
    <property type="entry name" value="Nuop51_4Fe4S-bd"/>
</dbReference>
<evidence type="ECO:0000313" key="17">
    <source>
        <dbReference type="RefSeq" id="XP_036354921.1"/>
    </source>
</evidence>
<dbReference type="InterPro" id="IPR037207">
    <property type="entry name" value="Nuop51_4Fe4S-bd_sf"/>
</dbReference>
<reference evidence="17" key="1">
    <citation type="submission" date="2025-08" db="UniProtKB">
        <authorList>
            <consortium name="RefSeq"/>
        </authorList>
    </citation>
    <scope>IDENTIFICATION</scope>
</reference>
<dbReference type="FunFam" id="1.20.1440.230:FF:000001">
    <property type="entry name" value="Mitochondrial NADH dehydrogenase flavoprotein 1"/>
    <property type="match status" value="1"/>
</dbReference>
<dbReference type="Proteomes" id="UP000515154">
    <property type="component" value="Unplaced"/>
</dbReference>
<dbReference type="Gene3D" id="3.10.20.600">
    <property type="match status" value="1"/>
</dbReference>
<dbReference type="GO" id="GO:0005739">
    <property type="term" value="C:mitochondrion"/>
    <property type="evidence" value="ECO:0007669"/>
    <property type="project" value="GOC"/>
</dbReference>
<keyword evidence="10" id="KW-0411">Iron-sulfur</keyword>
<dbReference type="KEGG" id="osn:115228844"/>
<accession>A0A7E6EH52</accession>
<dbReference type="GO" id="GO:0051539">
    <property type="term" value="F:4 iron, 4 sulfur cluster binding"/>
    <property type="evidence" value="ECO:0007669"/>
    <property type="project" value="UniProtKB-KW"/>
</dbReference>
<evidence type="ECO:0000256" key="6">
    <source>
        <dbReference type="ARBA" id="ARBA00022630"/>
    </source>
</evidence>
<keyword evidence="16" id="KW-1185">Reference proteome</keyword>
<feature type="domain" description="NADH-ubiquinone oxidoreductase 51kDa subunit iron-sulphur binding" evidence="15">
    <location>
        <begin position="112"/>
        <end position="173"/>
    </location>
</feature>
<comment type="cofactor">
    <cofactor evidence="1">
        <name>FMN</name>
        <dbReference type="ChEBI" id="CHEBI:58210"/>
    </cofactor>
</comment>
<dbReference type="InterPro" id="IPR050837">
    <property type="entry name" value="ComplexI_51kDa_subunit"/>
</dbReference>
<dbReference type="PANTHER" id="PTHR11780">
    <property type="entry name" value="NADH-UBIQUINONE OXIDOREDUCTASE FLAVOPROTEIN 1 NDUFV1"/>
    <property type="match status" value="1"/>
</dbReference>
<dbReference type="PANTHER" id="PTHR11780:SF10">
    <property type="entry name" value="NADH DEHYDROGENASE [UBIQUINONE] FLAVOPROTEIN 1, MITOCHONDRIAL"/>
    <property type="match status" value="1"/>
</dbReference>
<proteinExistence type="inferred from homology"/>
<dbReference type="Pfam" id="PF10589">
    <property type="entry name" value="NADH_4Fe-4S"/>
    <property type="match status" value="1"/>
</dbReference>
<evidence type="ECO:0000256" key="9">
    <source>
        <dbReference type="ARBA" id="ARBA00023004"/>
    </source>
</evidence>
<evidence type="ECO:0000256" key="3">
    <source>
        <dbReference type="ARBA" id="ARBA00007523"/>
    </source>
</evidence>
<comment type="subunit">
    <text evidence="13">Core subunit of respiratory chain NADH dehydrogenase (Complex I) which is composed of 45 different subunits. This is a component of the flavoprotein-sulfur (FP) fragment of the enzyme. Interacts with RAB5IF.</text>
</comment>
<evidence type="ECO:0000256" key="7">
    <source>
        <dbReference type="ARBA" id="ARBA00022643"/>
    </source>
</evidence>
<evidence type="ECO:0000256" key="11">
    <source>
        <dbReference type="ARBA" id="ARBA00030807"/>
    </source>
</evidence>
<keyword evidence="6" id="KW-0285">Flavoprotein</keyword>
<evidence type="ECO:0000256" key="5">
    <source>
        <dbReference type="ARBA" id="ARBA00022485"/>
    </source>
</evidence>
<dbReference type="InterPro" id="IPR054765">
    <property type="entry name" value="SLBB_dom"/>
</dbReference>
<keyword evidence="5" id="KW-0004">4Fe-4S</keyword>
<dbReference type="SUPFAM" id="SSF140490">
    <property type="entry name" value="Nqo1C-terminal domain-like"/>
    <property type="match status" value="1"/>
</dbReference>
<evidence type="ECO:0000256" key="8">
    <source>
        <dbReference type="ARBA" id="ARBA00022723"/>
    </source>
</evidence>
<evidence type="ECO:0000256" key="2">
    <source>
        <dbReference type="ARBA" id="ARBA00001966"/>
    </source>
</evidence>
<protein>
    <recommendedName>
        <fullName evidence="4">NADH dehydrogenase [ubiquinone] flavoprotein 1, mitochondrial</fullName>
    </recommendedName>
    <alternativeName>
        <fullName evidence="11">Complex I-51kD</fullName>
    </alternativeName>
    <alternativeName>
        <fullName evidence="12">NADH-ubiquinone oxidoreductase 51 kDa subunit</fullName>
    </alternativeName>
</protein>
<dbReference type="SUPFAM" id="SSF142984">
    <property type="entry name" value="Nqo1 middle domain-like"/>
    <property type="match status" value="1"/>
</dbReference>
<evidence type="ECO:0000256" key="1">
    <source>
        <dbReference type="ARBA" id="ARBA00001917"/>
    </source>
</evidence>
<name>A0A7E6EH52_9MOLL</name>
<keyword evidence="9" id="KW-0408">Iron</keyword>
<dbReference type="GO" id="GO:0008137">
    <property type="term" value="F:NADH dehydrogenase (ubiquinone) activity"/>
    <property type="evidence" value="ECO:0007669"/>
    <property type="project" value="UniProtKB-EC"/>
</dbReference>
<dbReference type="AlphaFoldDB" id="A0A7E6EH52"/>
<dbReference type="RefSeq" id="XP_036354921.1">
    <property type="nucleotide sequence ID" value="XM_036499028.1"/>
</dbReference>
<feature type="non-terminal residue" evidence="17">
    <location>
        <position position="1"/>
    </location>
</feature>
<keyword evidence="7" id="KW-0288">FMN</keyword>
<evidence type="ECO:0000313" key="16">
    <source>
        <dbReference type="Proteomes" id="UP000515154"/>
    </source>
</evidence>
<evidence type="ECO:0000256" key="12">
    <source>
        <dbReference type="ARBA" id="ARBA00030999"/>
    </source>
</evidence>
<evidence type="ECO:0000256" key="13">
    <source>
        <dbReference type="ARBA" id="ARBA00046881"/>
    </source>
</evidence>
<dbReference type="GO" id="GO:0006120">
    <property type="term" value="P:mitochondrial electron transport, NADH to ubiquinone"/>
    <property type="evidence" value="ECO:0007669"/>
    <property type="project" value="UniProtKB-ARBA"/>
</dbReference>
<dbReference type="FunFam" id="3.10.20.600:FF:000001">
    <property type="entry name" value="NADH dehydrogenase [ubiquinone] flavoprotein 1, mitochondrial"/>
    <property type="match status" value="1"/>
</dbReference>
<evidence type="ECO:0000256" key="10">
    <source>
        <dbReference type="ARBA" id="ARBA00023014"/>
    </source>
</evidence>
<sequence length="232" mass="25559">TICRRGGDWFAGLGRERNRGTKLFTISGHINNPCTVEEEMSIPLRLLIDKHAGGVIGGWDNLLAVIPGGSSTPLIPKSTCDHVLMDFDGLVEAETSLGTAAVIVMNKSADVVRCIARLSQFYRHESCGQVRSLFDWQCTPCREGVTWMDKIIWRFGILSVTSPVEGNARESEIDMLWELSKQIEGRSICALGDGAAWPIQVRQVIISRDSSDISGLFWSKGSKGRTAQSQYN</sequence>
<evidence type="ECO:0000256" key="4">
    <source>
        <dbReference type="ARBA" id="ARBA00022402"/>
    </source>
</evidence>
<comment type="cofactor">
    <cofactor evidence="2">
        <name>[4Fe-4S] cluster</name>
        <dbReference type="ChEBI" id="CHEBI:49883"/>
    </cofactor>
</comment>
<comment type="catalytic activity">
    <reaction evidence="14">
        <text>a ubiquinone + NADH + 5 H(+)(in) = a ubiquinol + NAD(+) + 4 H(+)(out)</text>
        <dbReference type="Rhea" id="RHEA:29091"/>
        <dbReference type="Rhea" id="RHEA-COMP:9565"/>
        <dbReference type="Rhea" id="RHEA-COMP:9566"/>
        <dbReference type="ChEBI" id="CHEBI:15378"/>
        <dbReference type="ChEBI" id="CHEBI:16389"/>
        <dbReference type="ChEBI" id="CHEBI:17976"/>
        <dbReference type="ChEBI" id="CHEBI:57540"/>
        <dbReference type="ChEBI" id="CHEBI:57945"/>
        <dbReference type="EC" id="7.1.1.2"/>
    </reaction>
    <physiologicalReaction direction="left-to-right" evidence="14">
        <dbReference type="Rhea" id="RHEA:29092"/>
    </physiologicalReaction>
</comment>
<dbReference type="SMART" id="SM00928">
    <property type="entry name" value="NADH_4Fe-4S"/>
    <property type="match status" value="1"/>
</dbReference>
<dbReference type="GO" id="GO:0046872">
    <property type="term" value="F:metal ion binding"/>
    <property type="evidence" value="ECO:0007669"/>
    <property type="project" value="UniProtKB-KW"/>
</dbReference>
<comment type="similarity">
    <text evidence="3">Belongs to the complex I 51 kDa subunit family.</text>
</comment>
<gene>
    <name evidence="17" type="primary">LOC115228844</name>
</gene>